<dbReference type="InterPro" id="IPR050471">
    <property type="entry name" value="AB_hydrolase"/>
</dbReference>
<evidence type="ECO:0000259" key="2">
    <source>
        <dbReference type="Pfam" id="PF00561"/>
    </source>
</evidence>
<evidence type="ECO:0000313" key="3">
    <source>
        <dbReference type="EMBL" id="BDZ59167.1"/>
    </source>
</evidence>
<dbReference type="PANTHER" id="PTHR43433:SF1">
    <property type="entry name" value="BLL5160 PROTEIN"/>
    <property type="match status" value="1"/>
</dbReference>
<accession>A0ABN6YP18</accession>
<dbReference type="InterPro" id="IPR000639">
    <property type="entry name" value="Epox_hydrolase-like"/>
</dbReference>
<dbReference type="PRINTS" id="PR00111">
    <property type="entry name" value="ABHYDROLASE"/>
</dbReference>
<reference evidence="3" key="2">
    <citation type="submission" date="2023-02" db="EMBL/GenBank/DDBJ databases">
        <authorList>
            <person name="Sun Q."/>
            <person name="Mori K."/>
        </authorList>
    </citation>
    <scope>NUCLEOTIDE SEQUENCE</scope>
    <source>
        <strain evidence="3">NBRC 110608</strain>
    </source>
</reference>
<protein>
    <submittedName>
        <fullName evidence="3">Lipase</fullName>
    </submittedName>
</protein>
<keyword evidence="1" id="KW-0560">Oxidoreductase</keyword>
<dbReference type="Pfam" id="PF00561">
    <property type="entry name" value="Abhydrolase_1"/>
    <property type="match status" value="1"/>
</dbReference>
<dbReference type="PANTHER" id="PTHR43433">
    <property type="entry name" value="HYDROLASE, ALPHA/BETA FOLD FAMILY PROTEIN"/>
    <property type="match status" value="1"/>
</dbReference>
<name>A0ABN6YP18_9MICO</name>
<sequence length="375" mass="40013">MGAVATGAGAALGVTADRLWRSRSTAVRLGVDDDFAETADHELAVITEDGVPLHVEIDEPRADPPANGRTPTVVLVHGYTLNLASWVFQRRALREAGYRVVLFDLRGHGRSEEGEPTSYNIEQLARDLAAVLEQAVPEGPVVLVGHSMGGMTLMSFAAQFPDVLRERVIGAALVATSSGGLAEVNWGLGSPIGSLVHRMGPVAVAQLAGREALLAAALKAGRDVESLVVHHFSFGSRVPMSVVRHTGKMVFSTKMSVVSAFLSELMKHDQLMSLKAFDGIETLVLNGTADKLTPAEHSDAIVSAIHGAEHVVVDDAGHMLMLEHPDLVNEQLIALIARARRAVERPRSGRRVRKTVTDMAARRRVRGAGTGRGPA</sequence>
<dbReference type="InterPro" id="IPR029058">
    <property type="entry name" value="AB_hydrolase_fold"/>
</dbReference>
<reference evidence="3" key="1">
    <citation type="journal article" date="2014" name="Int. J. Syst. Evol. Microbiol.">
        <title>Complete genome of a new Firmicutes species belonging to the dominant human colonic microbiota ('Ruminococcus bicirculans') reveals two chromosomes and a selective capacity to utilize plant glucans.</title>
        <authorList>
            <consortium name="NISC Comparative Sequencing Program"/>
            <person name="Wegmann U."/>
            <person name="Louis P."/>
            <person name="Goesmann A."/>
            <person name="Henrissat B."/>
            <person name="Duncan S.H."/>
            <person name="Flint H.J."/>
        </authorList>
    </citation>
    <scope>NUCLEOTIDE SEQUENCE</scope>
    <source>
        <strain evidence="3">NBRC 110608</strain>
    </source>
</reference>
<evidence type="ECO:0000256" key="1">
    <source>
        <dbReference type="ARBA" id="ARBA00022559"/>
    </source>
</evidence>
<feature type="domain" description="AB hydrolase-1" evidence="2">
    <location>
        <begin position="71"/>
        <end position="325"/>
    </location>
</feature>
<organism evidence="3">
    <name type="scientific">Barrientosiimonas endolithica</name>
    <dbReference type="NCBI Taxonomy" id="1535208"/>
    <lineage>
        <taxon>Bacteria</taxon>
        <taxon>Bacillati</taxon>
        <taxon>Actinomycetota</taxon>
        <taxon>Actinomycetes</taxon>
        <taxon>Micrococcales</taxon>
        <taxon>Dermacoccaceae</taxon>
        <taxon>Barrientosiimonas</taxon>
    </lineage>
</organism>
<dbReference type="Gene3D" id="3.40.50.1820">
    <property type="entry name" value="alpha/beta hydrolase"/>
    <property type="match status" value="1"/>
</dbReference>
<dbReference type="EMBL" id="AP027735">
    <property type="protein sequence ID" value="BDZ59167.1"/>
    <property type="molecule type" value="Genomic_DNA"/>
</dbReference>
<keyword evidence="1" id="KW-0575">Peroxidase</keyword>
<dbReference type="PRINTS" id="PR00412">
    <property type="entry name" value="EPOXHYDRLASE"/>
</dbReference>
<dbReference type="InterPro" id="IPR000073">
    <property type="entry name" value="AB_hydrolase_1"/>
</dbReference>
<dbReference type="SUPFAM" id="SSF53474">
    <property type="entry name" value="alpha/beta-Hydrolases"/>
    <property type="match status" value="1"/>
</dbReference>
<gene>
    <name evidence="3" type="ORF">GCM10025872_28240</name>
</gene>
<proteinExistence type="predicted"/>